<feature type="compositionally biased region" description="Basic and acidic residues" evidence="1">
    <location>
        <begin position="13"/>
        <end position="28"/>
    </location>
</feature>
<dbReference type="RefSeq" id="WP_187013372.1">
    <property type="nucleotide sequence ID" value="NZ_JACOQI010000001.1"/>
</dbReference>
<dbReference type="EMBL" id="JACOQI010000001">
    <property type="protein sequence ID" value="MBC5768974.1"/>
    <property type="molecule type" value="Genomic_DNA"/>
</dbReference>
<feature type="compositionally biased region" description="Basic residues" evidence="1">
    <location>
        <begin position="278"/>
        <end position="289"/>
    </location>
</feature>
<protein>
    <submittedName>
        <fullName evidence="2">Uncharacterized protein</fullName>
    </submittedName>
</protein>
<keyword evidence="3" id="KW-1185">Reference proteome</keyword>
<dbReference type="AlphaFoldDB" id="A0A923MGT2"/>
<organism evidence="2 3">
    <name type="scientific">Dysosmobacter segnis</name>
    <dbReference type="NCBI Taxonomy" id="2763042"/>
    <lineage>
        <taxon>Bacteria</taxon>
        <taxon>Bacillati</taxon>
        <taxon>Bacillota</taxon>
        <taxon>Clostridia</taxon>
        <taxon>Eubacteriales</taxon>
        <taxon>Oscillospiraceae</taxon>
        <taxon>Dysosmobacter</taxon>
    </lineage>
</organism>
<name>A0A923MGT2_9FIRM</name>
<dbReference type="Proteomes" id="UP000620327">
    <property type="component" value="Unassembled WGS sequence"/>
</dbReference>
<evidence type="ECO:0000256" key="1">
    <source>
        <dbReference type="SAM" id="MobiDB-lite"/>
    </source>
</evidence>
<feature type="region of interest" description="Disordered" evidence="1">
    <location>
        <begin position="13"/>
        <end position="39"/>
    </location>
</feature>
<proteinExistence type="predicted"/>
<comment type="caution">
    <text evidence="2">The sequence shown here is derived from an EMBL/GenBank/DDBJ whole genome shotgun (WGS) entry which is preliminary data.</text>
</comment>
<sequence length="289" mass="32417">MANLEQIVSRKAENDTKWKEAQQAERENTTAMQDAGITEITSNPEAYARYLEMQGDNPSYSAGNIALVMFGNPEATVFGTRDRWKTLNRSVMDSEKNNGVKIFARSPMGRGYTLADAYDIKQTQGRDISRITLQNDSKEMEAALTTVLNYAVVPVVIDKELPAPAFYDSANLELAINPDYPDNEAFAAITAEVAHSRFHAKGANASYDRGECELDAQSISYILCRRYGIERPMPDMSNLAALYEGWEPQECRQALDNIQDTSKQFGRSIEKNLEMGKQRSRAPVHRPTR</sequence>
<feature type="region of interest" description="Disordered" evidence="1">
    <location>
        <begin position="270"/>
        <end position="289"/>
    </location>
</feature>
<gene>
    <name evidence="2" type="ORF">H8Z83_01230</name>
</gene>
<reference evidence="2" key="1">
    <citation type="submission" date="2020-08" db="EMBL/GenBank/DDBJ databases">
        <title>Genome public.</title>
        <authorList>
            <person name="Liu C."/>
            <person name="Sun Q."/>
        </authorList>
    </citation>
    <scope>NUCLEOTIDE SEQUENCE</scope>
    <source>
        <strain evidence="2">BX15</strain>
    </source>
</reference>
<evidence type="ECO:0000313" key="3">
    <source>
        <dbReference type="Proteomes" id="UP000620327"/>
    </source>
</evidence>
<evidence type="ECO:0000313" key="2">
    <source>
        <dbReference type="EMBL" id="MBC5768974.1"/>
    </source>
</evidence>
<accession>A0A923MGT2</accession>